<keyword evidence="3" id="KW-0378">Hydrolase</keyword>
<keyword evidence="6" id="KW-1185">Reference proteome</keyword>
<name>A0A2G2WD39_CAPBA</name>
<gene>
    <name evidence="5" type="ORF">CQW23_17186</name>
</gene>
<dbReference type="EMBL" id="MLFT02000007">
    <property type="protein sequence ID" value="PHT43161.1"/>
    <property type="molecule type" value="Genomic_DNA"/>
</dbReference>
<accession>A0A2G2WD39</accession>
<evidence type="ECO:0000313" key="6">
    <source>
        <dbReference type="Proteomes" id="UP000224567"/>
    </source>
</evidence>
<dbReference type="GO" id="GO:0006508">
    <property type="term" value="P:proteolysis"/>
    <property type="evidence" value="ECO:0007669"/>
    <property type="project" value="UniProtKB-KW"/>
</dbReference>
<feature type="domain" description="Ubiquitin-like protease family profile" evidence="4">
    <location>
        <begin position="105"/>
        <end position="204"/>
    </location>
</feature>
<evidence type="ECO:0000313" key="5">
    <source>
        <dbReference type="EMBL" id="PHT43161.1"/>
    </source>
</evidence>
<evidence type="ECO:0000256" key="1">
    <source>
        <dbReference type="ARBA" id="ARBA00005234"/>
    </source>
</evidence>
<dbReference type="InterPro" id="IPR038765">
    <property type="entry name" value="Papain-like_cys_pep_sf"/>
</dbReference>
<reference evidence="5 6" key="1">
    <citation type="journal article" date="2017" name="Genome Biol.">
        <title>New reference genome sequences of hot pepper reveal the massive evolution of plant disease-resistance genes by retroduplication.</title>
        <authorList>
            <person name="Kim S."/>
            <person name="Park J."/>
            <person name="Yeom S.I."/>
            <person name="Kim Y.M."/>
            <person name="Seo E."/>
            <person name="Kim K.T."/>
            <person name="Kim M.S."/>
            <person name="Lee J.M."/>
            <person name="Cheong K."/>
            <person name="Shin H.S."/>
            <person name="Kim S.B."/>
            <person name="Han K."/>
            <person name="Lee J."/>
            <person name="Park M."/>
            <person name="Lee H.A."/>
            <person name="Lee H.Y."/>
            <person name="Lee Y."/>
            <person name="Oh S."/>
            <person name="Lee J.H."/>
            <person name="Choi E."/>
            <person name="Choi E."/>
            <person name="Lee S.E."/>
            <person name="Jeon J."/>
            <person name="Kim H."/>
            <person name="Choi G."/>
            <person name="Song H."/>
            <person name="Lee J."/>
            <person name="Lee S.C."/>
            <person name="Kwon J.K."/>
            <person name="Lee H.Y."/>
            <person name="Koo N."/>
            <person name="Hong Y."/>
            <person name="Kim R.W."/>
            <person name="Kang W.H."/>
            <person name="Huh J.H."/>
            <person name="Kang B.C."/>
            <person name="Yang T.J."/>
            <person name="Lee Y.H."/>
            <person name="Bennetzen J.L."/>
            <person name="Choi D."/>
        </authorList>
    </citation>
    <scope>NUCLEOTIDE SEQUENCE [LARGE SCALE GENOMIC DNA]</scope>
    <source>
        <strain evidence="6">cv. PBC81</strain>
    </source>
</reference>
<keyword evidence="2" id="KW-0645">Protease</keyword>
<dbReference type="Proteomes" id="UP000224567">
    <property type="component" value="Unassembled WGS sequence"/>
</dbReference>
<dbReference type="Pfam" id="PF02902">
    <property type="entry name" value="Peptidase_C48"/>
    <property type="match status" value="1"/>
</dbReference>
<comment type="similarity">
    <text evidence="1">Belongs to the peptidase C48 family.</text>
</comment>
<protein>
    <recommendedName>
        <fullName evidence="4">Ubiquitin-like protease family profile domain-containing protein</fullName>
    </recommendedName>
</protein>
<dbReference type="InterPro" id="IPR003653">
    <property type="entry name" value="Peptidase_C48_C"/>
</dbReference>
<dbReference type="Gene3D" id="3.40.395.10">
    <property type="entry name" value="Adenoviral Proteinase, Chain A"/>
    <property type="match status" value="1"/>
</dbReference>
<comment type="caution">
    <text evidence="5">The sequence shown here is derived from an EMBL/GenBank/DDBJ whole genome shotgun (WGS) entry which is preliminary data.</text>
</comment>
<dbReference type="PANTHER" id="PTHR31470:SF40">
    <property type="entry name" value="UBIQUITIN-LIKE PROTEASE FAMILY PROFILE DOMAIN-CONTAINING PROTEIN"/>
    <property type="match status" value="1"/>
</dbReference>
<dbReference type="GO" id="GO:0008234">
    <property type="term" value="F:cysteine-type peptidase activity"/>
    <property type="evidence" value="ECO:0007669"/>
    <property type="project" value="InterPro"/>
</dbReference>
<evidence type="ECO:0000259" key="4">
    <source>
        <dbReference type="Pfam" id="PF02902"/>
    </source>
</evidence>
<dbReference type="AlphaFoldDB" id="A0A2G2WD39"/>
<evidence type="ECO:0000256" key="2">
    <source>
        <dbReference type="ARBA" id="ARBA00022670"/>
    </source>
</evidence>
<organism evidence="5 6">
    <name type="scientific">Capsicum baccatum</name>
    <name type="common">Peruvian pepper</name>
    <dbReference type="NCBI Taxonomy" id="33114"/>
    <lineage>
        <taxon>Eukaryota</taxon>
        <taxon>Viridiplantae</taxon>
        <taxon>Streptophyta</taxon>
        <taxon>Embryophyta</taxon>
        <taxon>Tracheophyta</taxon>
        <taxon>Spermatophyta</taxon>
        <taxon>Magnoliopsida</taxon>
        <taxon>eudicotyledons</taxon>
        <taxon>Gunneridae</taxon>
        <taxon>Pentapetalae</taxon>
        <taxon>asterids</taxon>
        <taxon>lamiids</taxon>
        <taxon>Solanales</taxon>
        <taxon>Solanaceae</taxon>
        <taxon>Solanoideae</taxon>
        <taxon>Capsiceae</taxon>
        <taxon>Capsicum</taxon>
    </lineage>
</organism>
<reference evidence="6" key="2">
    <citation type="journal article" date="2017" name="J. Anim. Genet.">
        <title>Multiple reference genome sequences of hot pepper reveal the massive evolution of plant disease resistance genes by retroduplication.</title>
        <authorList>
            <person name="Kim S."/>
            <person name="Park J."/>
            <person name="Yeom S.-I."/>
            <person name="Kim Y.-M."/>
            <person name="Seo E."/>
            <person name="Kim K.-T."/>
            <person name="Kim M.-S."/>
            <person name="Lee J.M."/>
            <person name="Cheong K."/>
            <person name="Shin H.-S."/>
            <person name="Kim S.-B."/>
            <person name="Han K."/>
            <person name="Lee J."/>
            <person name="Park M."/>
            <person name="Lee H.-A."/>
            <person name="Lee H.-Y."/>
            <person name="Lee Y."/>
            <person name="Oh S."/>
            <person name="Lee J.H."/>
            <person name="Choi E."/>
            <person name="Choi E."/>
            <person name="Lee S.E."/>
            <person name="Jeon J."/>
            <person name="Kim H."/>
            <person name="Choi G."/>
            <person name="Song H."/>
            <person name="Lee J."/>
            <person name="Lee S.-C."/>
            <person name="Kwon J.-K."/>
            <person name="Lee H.-Y."/>
            <person name="Koo N."/>
            <person name="Hong Y."/>
            <person name="Kim R.W."/>
            <person name="Kang W.-H."/>
            <person name="Huh J.H."/>
            <person name="Kang B.-C."/>
            <person name="Yang T.-J."/>
            <person name="Lee Y.-H."/>
            <person name="Bennetzen J.L."/>
            <person name="Choi D."/>
        </authorList>
    </citation>
    <scope>NUCLEOTIDE SEQUENCE [LARGE SCALE GENOMIC DNA]</scope>
    <source>
        <strain evidence="6">cv. PBC81</strain>
    </source>
</reference>
<proteinExistence type="inferred from homology"/>
<dbReference type="PANTHER" id="PTHR31470">
    <property type="entry name" value="CYSTEINE PROTEINASES SUPERFAMILY PROTEIN-RELATED-RELATED"/>
    <property type="match status" value="1"/>
</dbReference>
<dbReference type="SUPFAM" id="SSF54001">
    <property type="entry name" value="Cysteine proteinases"/>
    <property type="match status" value="1"/>
</dbReference>
<evidence type="ECO:0000256" key="3">
    <source>
        <dbReference type="ARBA" id="ARBA00022801"/>
    </source>
</evidence>
<dbReference type="OrthoDB" id="1291327at2759"/>
<sequence length="207" mass="24046">MDQTNLYDSQFTIPNELLPSLNAYRRESITTRLSATREEESISEHFNDKKFESVVQDYCQENKENVGPISKPDMHGEVDIAGGQAVHLNEYIKGFHMHAVVPWDTVENIYISVNIKEKHHWVLVVLSFSERFIFLYDSYESSGHYPAILAEIKKLAVIIPLCRQQFDFHVKKGINVENYPRYKDNDSSDMFDVLFQENLPQQPSESL</sequence>